<evidence type="ECO:0000313" key="2">
    <source>
        <dbReference type="EMBL" id="AFZ18507.1"/>
    </source>
</evidence>
<feature type="transmembrane region" description="Helical" evidence="1">
    <location>
        <begin position="31"/>
        <end position="48"/>
    </location>
</feature>
<feature type="transmembrane region" description="Helical" evidence="1">
    <location>
        <begin position="7"/>
        <end position="25"/>
    </location>
</feature>
<dbReference type="AlphaFoldDB" id="K9WG58"/>
<evidence type="ECO:0000256" key="1">
    <source>
        <dbReference type="SAM" id="Phobius"/>
    </source>
</evidence>
<keyword evidence="3" id="KW-1185">Reference proteome</keyword>
<keyword evidence="1" id="KW-1133">Transmembrane helix</keyword>
<sequence>MNRWIDIVIFMLVIAFPVVMTWLLVTDRLELWFYLSLHGTILCALEIVKKLEH</sequence>
<reference evidence="2 3" key="1">
    <citation type="submission" date="2012-06" db="EMBL/GenBank/DDBJ databases">
        <title>Finished chromosome of genome of Microcoleus sp. PCC 7113.</title>
        <authorList>
            <consortium name="US DOE Joint Genome Institute"/>
            <person name="Gugger M."/>
            <person name="Coursin T."/>
            <person name="Rippka R."/>
            <person name="Tandeau De Marsac N."/>
            <person name="Huntemann M."/>
            <person name="Wei C.-L."/>
            <person name="Han J."/>
            <person name="Detter J.C."/>
            <person name="Han C."/>
            <person name="Tapia R."/>
            <person name="Chen A."/>
            <person name="Kyrpides N."/>
            <person name="Mavromatis K."/>
            <person name="Markowitz V."/>
            <person name="Szeto E."/>
            <person name="Ivanova N."/>
            <person name="Pagani I."/>
            <person name="Pati A."/>
            <person name="Goodwin L."/>
            <person name="Nordberg H.P."/>
            <person name="Cantor M.N."/>
            <person name="Hua S.X."/>
            <person name="Woyke T."/>
            <person name="Kerfeld C.A."/>
        </authorList>
    </citation>
    <scope>NUCLEOTIDE SEQUENCE [LARGE SCALE GENOMIC DNA]</scope>
    <source>
        <strain evidence="2 3">PCC 7113</strain>
    </source>
</reference>
<keyword evidence="1" id="KW-0472">Membrane</keyword>
<dbReference type="RefSeq" id="WP_015182656.1">
    <property type="nucleotide sequence ID" value="NC_019738.1"/>
</dbReference>
<dbReference type="KEGG" id="mic:Mic7113_2722"/>
<dbReference type="OrthoDB" id="9963096at2"/>
<protein>
    <submittedName>
        <fullName evidence="2">Uncharacterized protein</fullName>
    </submittedName>
</protein>
<gene>
    <name evidence="2" type="ORF">Mic7113_2722</name>
</gene>
<dbReference type="HOGENOM" id="CLU_3097649_0_0_3"/>
<proteinExistence type="predicted"/>
<dbReference type="Proteomes" id="UP000010471">
    <property type="component" value="Chromosome"/>
</dbReference>
<name>K9WG58_9CYAN</name>
<accession>K9WG58</accession>
<dbReference type="EMBL" id="CP003630">
    <property type="protein sequence ID" value="AFZ18507.1"/>
    <property type="molecule type" value="Genomic_DNA"/>
</dbReference>
<organism evidence="2 3">
    <name type="scientific">Allocoleopsis franciscana PCC 7113</name>
    <dbReference type="NCBI Taxonomy" id="1173027"/>
    <lineage>
        <taxon>Bacteria</taxon>
        <taxon>Bacillati</taxon>
        <taxon>Cyanobacteriota</taxon>
        <taxon>Cyanophyceae</taxon>
        <taxon>Coleofasciculales</taxon>
        <taxon>Coleofasciculaceae</taxon>
        <taxon>Allocoleopsis</taxon>
        <taxon>Allocoleopsis franciscana</taxon>
    </lineage>
</organism>
<evidence type="ECO:0000313" key="3">
    <source>
        <dbReference type="Proteomes" id="UP000010471"/>
    </source>
</evidence>
<keyword evidence="1" id="KW-0812">Transmembrane</keyword>